<proteinExistence type="predicted"/>
<dbReference type="Pfam" id="PF13460">
    <property type="entry name" value="NAD_binding_10"/>
    <property type="match status" value="1"/>
</dbReference>
<evidence type="ECO:0000313" key="3">
    <source>
        <dbReference type="Proteomes" id="UP001652564"/>
    </source>
</evidence>
<name>A0ABT2ZSP3_9RHOB</name>
<dbReference type="InterPro" id="IPR016040">
    <property type="entry name" value="NAD(P)-bd_dom"/>
</dbReference>
<dbReference type="RefSeq" id="WP_263741396.1">
    <property type="nucleotide sequence ID" value="NZ_JAOWKZ010000004.1"/>
</dbReference>
<sequence length="220" mass="23874">MDQENKGTFGTPVAVLGASGGVGRRIVDRLLTAGHPVRCQTRNASRLSDLSGRADVWAFDPRDETALTGFVAGCRAVIFALGTDRMGATTLFSDVTVALIPAMKAGGVRRLIAITGVGAGETRGHGGFFYDWIIFPLFTRARYRDKDRQEKMIAASGLDWTIVRPAPFSERPSAGSISVLNEITPDTRLTKITRDEVADFVAAQIDDPSHLHRYPFIGHT</sequence>
<reference evidence="2 3" key="1">
    <citation type="submission" date="2022-10" db="EMBL/GenBank/DDBJ databases">
        <title>Defluviimonas sp. nov., isolated from ocean surface sediments.</title>
        <authorList>
            <person name="He W."/>
            <person name="Wang L."/>
            <person name="Zhang D.-F."/>
        </authorList>
    </citation>
    <scope>NUCLEOTIDE SEQUENCE [LARGE SCALE GENOMIC DNA]</scope>
    <source>
        <strain evidence="2 3">WL0050</strain>
    </source>
</reference>
<feature type="domain" description="NAD(P)-binding" evidence="1">
    <location>
        <begin position="17"/>
        <end position="208"/>
    </location>
</feature>
<dbReference type="InterPro" id="IPR036291">
    <property type="entry name" value="NAD(P)-bd_dom_sf"/>
</dbReference>
<dbReference type="PANTHER" id="PTHR15020">
    <property type="entry name" value="FLAVIN REDUCTASE-RELATED"/>
    <property type="match status" value="1"/>
</dbReference>
<evidence type="ECO:0000313" key="2">
    <source>
        <dbReference type="EMBL" id="MCV2874148.1"/>
    </source>
</evidence>
<dbReference type="Gene3D" id="3.40.50.720">
    <property type="entry name" value="NAD(P)-binding Rossmann-like Domain"/>
    <property type="match status" value="1"/>
</dbReference>
<organism evidence="2 3">
    <name type="scientific">Albidovulum litorale</name>
    <dbReference type="NCBI Taxonomy" id="2984134"/>
    <lineage>
        <taxon>Bacteria</taxon>
        <taxon>Pseudomonadati</taxon>
        <taxon>Pseudomonadota</taxon>
        <taxon>Alphaproteobacteria</taxon>
        <taxon>Rhodobacterales</taxon>
        <taxon>Paracoccaceae</taxon>
        <taxon>Albidovulum</taxon>
    </lineage>
</organism>
<dbReference type="SUPFAM" id="SSF51735">
    <property type="entry name" value="NAD(P)-binding Rossmann-fold domains"/>
    <property type="match status" value="1"/>
</dbReference>
<dbReference type="EMBL" id="JAOWKZ010000004">
    <property type="protein sequence ID" value="MCV2874148.1"/>
    <property type="molecule type" value="Genomic_DNA"/>
</dbReference>
<gene>
    <name evidence="2" type="ORF">OEZ71_17765</name>
</gene>
<keyword evidence="3" id="KW-1185">Reference proteome</keyword>
<comment type="caution">
    <text evidence="2">The sequence shown here is derived from an EMBL/GenBank/DDBJ whole genome shotgun (WGS) entry which is preliminary data.</text>
</comment>
<accession>A0ABT2ZSP3</accession>
<dbReference type="PANTHER" id="PTHR15020:SF50">
    <property type="entry name" value="UPF0659 PROTEIN YMR090W"/>
    <property type="match status" value="1"/>
</dbReference>
<protein>
    <submittedName>
        <fullName evidence="2">NAD(P)H-binding protein</fullName>
    </submittedName>
</protein>
<evidence type="ECO:0000259" key="1">
    <source>
        <dbReference type="Pfam" id="PF13460"/>
    </source>
</evidence>
<dbReference type="Proteomes" id="UP001652564">
    <property type="component" value="Unassembled WGS sequence"/>
</dbReference>